<evidence type="ECO:0000256" key="1">
    <source>
        <dbReference type="ARBA" id="ARBA00022491"/>
    </source>
</evidence>
<dbReference type="EMBL" id="JBHRTB010000010">
    <property type="protein sequence ID" value="MFC3144378.1"/>
    <property type="molecule type" value="Genomic_DNA"/>
</dbReference>
<evidence type="ECO:0000313" key="6">
    <source>
        <dbReference type="EMBL" id="MFC3144378.1"/>
    </source>
</evidence>
<keyword evidence="1" id="KW-0678">Repressor</keyword>
<gene>
    <name evidence="6" type="ORF">ACFOGP_16765</name>
</gene>
<accession>A0ABV7GRW5</accession>
<reference evidence="7" key="1">
    <citation type="journal article" date="2019" name="Int. J. Syst. Evol. Microbiol.">
        <title>The Global Catalogue of Microorganisms (GCM) 10K type strain sequencing project: providing services to taxonomists for standard genome sequencing and annotation.</title>
        <authorList>
            <consortium name="The Broad Institute Genomics Platform"/>
            <consortium name="The Broad Institute Genome Sequencing Center for Infectious Disease"/>
            <person name="Wu L."/>
            <person name="Ma J."/>
        </authorList>
    </citation>
    <scope>NUCLEOTIDE SEQUENCE [LARGE SCALE GENOMIC DNA]</scope>
    <source>
        <strain evidence="7">KCTC 52366</strain>
    </source>
</reference>
<keyword evidence="4" id="KW-0804">Transcription</keyword>
<proteinExistence type="predicted"/>
<name>A0ABV7GRW5_9RHOB</name>
<dbReference type="InterPro" id="IPR028082">
    <property type="entry name" value="Peripla_BP_I"/>
</dbReference>
<dbReference type="PANTHER" id="PTHR30146">
    <property type="entry name" value="LACI-RELATED TRANSCRIPTIONAL REPRESSOR"/>
    <property type="match status" value="1"/>
</dbReference>
<protein>
    <submittedName>
        <fullName evidence="6">LacI family DNA-binding transcriptional regulator</fullName>
    </submittedName>
</protein>
<evidence type="ECO:0000313" key="7">
    <source>
        <dbReference type="Proteomes" id="UP001595632"/>
    </source>
</evidence>
<dbReference type="Proteomes" id="UP001595632">
    <property type="component" value="Unassembled WGS sequence"/>
</dbReference>
<sequence>MRRMTMADLARLAGVSAASVSLALRGSEKISPATRKRIAELAAEHGYVYNRAAAHLRMSRSTMIGMCLHTIVNPTVSAILTSAQRVLADENWSMMIGDSEDDVDRQQSFLASAIETNIAGLVLSPAAGTTEAHLRMVQERVPLVLASRSVVDADIDTVRIDFPAGVRLAMAHLADLGHRRIGWIGRSAETGTRPEGHVHYVRIMAELGVTPPPEWTEFCHPNRESGYLAMKRMLAAVPDLTAVLCFSDLLAIGAQRAAHEAGRIPGRDLSIMGFDDIDEARFATPPLTTVHIDYDALGETAVRLLLARIEEPDAPRQVVEMAPRLLIRDSTAPA</sequence>
<dbReference type="PANTHER" id="PTHR30146:SF148">
    <property type="entry name" value="HTH-TYPE TRANSCRIPTIONAL REPRESSOR PURR-RELATED"/>
    <property type="match status" value="1"/>
</dbReference>
<evidence type="ECO:0000259" key="5">
    <source>
        <dbReference type="PROSITE" id="PS50932"/>
    </source>
</evidence>
<dbReference type="PROSITE" id="PS50932">
    <property type="entry name" value="HTH_LACI_2"/>
    <property type="match status" value="1"/>
</dbReference>
<dbReference type="RefSeq" id="WP_275634763.1">
    <property type="nucleotide sequence ID" value="NZ_JARGYD010000011.1"/>
</dbReference>
<evidence type="ECO:0000256" key="4">
    <source>
        <dbReference type="ARBA" id="ARBA00023163"/>
    </source>
</evidence>
<dbReference type="CDD" id="cd06289">
    <property type="entry name" value="PBP1_MalI-like"/>
    <property type="match status" value="1"/>
</dbReference>
<dbReference type="InterPro" id="IPR000843">
    <property type="entry name" value="HTH_LacI"/>
</dbReference>
<evidence type="ECO:0000256" key="3">
    <source>
        <dbReference type="ARBA" id="ARBA00023125"/>
    </source>
</evidence>
<dbReference type="SMART" id="SM00354">
    <property type="entry name" value="HTH_LACI"/>
    <property type="match status" value="1"/>
</dbReference>
<dbReference type="Pfam" id="PF00356">
    <property type="entry name" value="LacI"/>
    <property type="match status" value="1"/>
</dbReference>
<dbReference type="InterPro" id="IPR046335">
    <property type="entry name" value="LacI/GalR-like_sensor"/>
</dbReference>
<dbReference type="InterPro" id="IPR010982">
    <property type="entry name" value="Lambda_DNA-bd_dom_sf"/>
</dbReference>
<keyword evidence="3 6" id="KW-0238">DNA-binding</keyword>
<dbReference type="GO" id="GO:0003677">
    <property type="term" value="F:DNA binding"/>
    <property type="evidence" value="ECO:0007669"/>
    <property type="project" value="UniProtKB-KW"/>
</dbReference>
<dbReference type="Pfam" id="PF13377">
    <property type="entry name" value="Peripla_BP_3"/>
    <property type="match status" value="1"/>
</dbReference>
<dbReference type="SUPFAM" id="SSF47413">
    <property type="entry name" value="lambda repressor-like DNA-binding domains"/>
    <property type="match status" value="1"/>
</dbReference>
<keyword evidence="7" id="KW-1185">Reference proteome</keyword>
<dbReference type="Gene3D" id="3.40.50.2300">
    <property type="match status" value="2"/>
</dbReference>
<dbReference type="CDD" id="cd01392">
    <property type="entry name" value="HTH_LacI"/>
    <property type="match status" value="1"/>
</dbReference>
<feature type="domain" description="HTH lacI-type" evidence="5">
    <location>
        <begin position="4"/>
        <end position="58"/>
    </location>
</feature>
<dbReference type="PROSITE" id="PS00356">
    <property type="entry name" value="HTH_LACI_1"/>
    <property type="match status" value="1"/>
</dbReference>
<organism evidence="6 7">
    <name type="scientific">Psychromarinibacter halotolerans</name>
    <dbReference type="NCBI Taxonomy" id="1775175"/>
    <lineage>
        <taxon>Bacteria</taxon>
        <taxon>Pseudomonadati</taxon>
        <taxon>Pseudomonadota</taxon>
        <taxon>Alphaproteobacteria</taxon>
        <taxon>Rhodobacterales</taxon>
        <taxon>Paracoccaceae</taxon>
        <taxon>Psychromarinibacter</taxon>
    </lineage>
</organism>
<comment type="caution">
    <text evidence="6">The sequence shown here is derived from an EMBL/GenBank/DDBJ whole genome shotgun (WGS) entry which is preliminary data.</text>
</comment>
<evidence type="ECO:0000256" key="2">
    <source>
        <dbReference type="ARBA" id="ARBA00023015"/>
    </source>
</evidence>
<keyword evidence="2" id="KW-0805">Transcription regulation</keyword>
<dbReference type="Gene3D" id="1.10.260.40">
    <property type="entry name" value="lambda repressor-like DNA-binding domains"/>
    <property type="match status" value="1"/>
</dbReference>
<dbReference type="SUPFAM" id="SSF53822">
    <property type="entry name" value="Periplasmic binding protein-like I"/>
    <property type="match status" value="1"/>
</dbReference>